<comment type="caution">
    <text evidence="1">The sequence shown here is derived from an EMBL/GenBank/DDBJ whole genome shotgun (WGS) entry which is preliminary data.</text>
</comment>
<name>D0I8H9_GRIHO</name>
<dbReference type="AlphaFoldDB" id="D0I8H9"/>
<gene>
    <name evidence="1" type="ORF">VHA_002054</name>
</gene>
<evidence type="ECO:0000313" key="1">
    <source>
        <dbReference type="EMBL" id="EEY72948.1"/>
    </source>
</evidence>
<dbReference type="Proteomes" id="UP000003604">
    <property type="component" value="Unassembled WGS sequence"/>
</dbReference>
<evidence type="ECO:0000313" key="2">
    <source>
        <dbReference type="Proteomes" id="UP000003604"/>
    </source>
</evidence>
<organism evidence="1 2">
    <name type="scientific">Grimontia hollisae CIP 101886</name>
    <dbReference type="NCBI Taxonomy" id="675812"/>
    <lineage>
        <taxon>Bacteria</taxon>
        <taxon>Pseudomonadati</taxon>
        <taxon>Pseudomonadota</taxon>
        <taxon>Gammaproteobacteria</taxon>
        <taxon>Vibrionales</taxon>
        <taxon>Vibrionaceae</taxon>
        <taxon>Grimontia</taxon>
    </lineage>
</organism>
<dbReference type="EMBL" id="ADAQ01000011">
    <property type="protein sequence ID" value="EEY72948.1"/>
    <property type="molecule type" value="Genomic_DNA"/>
</dbReference>
<sequence>MAIEQHPDGAHLADDPLSPIKDLRIKNRVAFSLATYRMPADTAVIPVASA</sequence>
<accession>D0I8H9</accession>
<keyword evidence="2" id="KW-1185">Reference proteome</keyword>
<proteinExistence type="predicted"/>
<reference evidence="1 2" key="1">
    <citation type="submission" date="2009-10" db="EMBL/GenBank/DDBJ databases">
        <authorList>
            <consortium name="Los Alamos National Laboratory (LANL)"/>
            <consortium name="National Microbial Pathogen Data Resource (NMPDR)"/>
            <person name="Saunders E.H."/>
            <person name="Munk A.C."/>
            <person name="Tapia R."/>
            <person name="Green L."/>
            <person name="Rogers Y."/>
            <person name="Detter J.C."/>
            <person name="Bruce D."/>
            <person name="Brettin T.S."/>
            <person name="Colwell R.R."/>
            <person name="Huq A."/>
            <person name="Grim C.J."/>
            <person name="Hasan N.A."/>
            <person name="Bartels D."/>
            <person name="Vonstein V."/>
        </authorList>
    </citation>
    <scope>NUCLEOTIDE SEQUENCE [LARGE SCALE GENOMIC DNA]</scope>
    <source>
        <strain evidence="1 2">CIP 101886</strain>
    </source>
</reference>
<protein>
    <submittedName>
        <fullName evidence="1">Uncharacterized protein</fullName>
    </submittedName>
</protein>